<proteinExistence type="predicted"/>
<protein>
    <submittedName>
        <fullName evidence="1">Uncharacterized protein</fullName>
    </submittedName>
</protein>
<dbReference type="Proteomes" id="UP000549882">
    <property type="component" value="Unassembled WGS sequence"/>
</dbReference>
<comment type="caution">
    <text evidence="1">The sequence shown here is derived from an EMBL/GenBank/DDBJ whole genome shotgun (WGS) entry which is preliminary data.</text>
</comment>
<evidence type="ECO:0000313" key="2">
    <source>
        <dbReference type="Proteomes" id="UP000549882"/>
    </source>
</evidence>
<gene>
    <name evidence="1" type="ORF">GGD50_003315</name>
</gene>
<dbReference type="EMBL" id="JACHBI010000006">
    <property type="protein sequence ID" value="MBB5574686.1"/>
    <property type="molecule type" value="Genomic_DNA"/>
</dbReference>
<evidence type="ECO:0000313" key="1">
    <source>
        <dbReference type="EMBL" id="MBB5574686.1"/>
    </source>
</evidence>
<organism evidence="1 2">
    <name type="scientific">Rhizobium paranaense</name>
    <dbReference type="NCBI Taxonomy" id="1650438"/>
    <lineage>
        <taxon>Bacteria</taxon>
        <taxon>Pseudomonadati</taxon>
        <taxon>Pseudomonadota</taxon>
        <taxon>Alphaproteobacteria</taxon>
        <taxon>Hyphomicrobiales</taxon>
        <taxon>Rhizobiaceae</taxon>
        <taxon>Rhizobium/Agrobacterium group</taxon>
        <taxon>Rhizobium</taxon>
    </lineage>
</organism>
<sequence length="71" mass="7863">MMDDEDICFGERGYAIPPLSSSGRMVELLAAALTRRIGRPITAIHRQPPATNTELLKAYLQTSPSYRLSIT</sequence>
<accession>A0A7W9D2A7</accession>
<dbReference type="AlphaFoldDB" id="A0A7W9D2A7"/>
<keyword evidence="2" id="KW-1185">Reference proteome</keyword>
<name>A0A7W9D2A7_9HYPH</name>
<reference evidence="1 2" key="1">
    <citation type="submission" date="2020-08" db="EMBL/GenBank/DDBJ databases">
        <title>Genomic Encyclopedia of Type Strains, Phase IV (KMG-V): Genome sequencing to study the core and pangenomes of soil and plant-associated prokaryotes.</title>
        <authorList>
            <person name="Whitman W."/>
        </authorList>
    </citation>
    <scope>NUCLEOTIDE SEQUENCE [LARGE SCALE GENOMIC DNA]</scope>
    <source>
        <strain evidence="1 2">SEMIA 4064</strain>
    </source>
</reference>